<dbReference type="Proteomes" id="UP000254618">
    <property type="component" value="Unassembled WGS sequence"/>
</dbReference>
<dbReference type="InterPro" id="IPR000983">
    <property type="entry name" value="Bac_GSPG_pilin"/>
</dbReference>
<proteinExistence type="predicted"/>
<dbReference type="InterPro" id="IPR012902">
    <property type="entry name" value="N_methyl_site"/>
</dbReference>
<dbReference type="PRINTS" id="PR00813">
    <property type="entry name" value="BCTERIALGSPG"/>
</dbReference>
<reference evidence="3 5" key="1">
    <citation type="submission" date="2017-03" db="EMBL/GenBank/DDBJ databases">
        <title>Draft genome sequence of Moraxella equi CCUG 4950T type strain.</title>
        <authorList>
            <person name="Salva-Serra F."/>
            <person name="Engstrom-Jakobsson H."/>
            <person name="Thorell K."/>
            <person name="Jaen-Luchoro D."/>
            <person name="Gonzales-Siles L."/>
            <person name="Karlsson R."/>
            <person name="Yazdan S."/>
            <person name="Boulund F."/>
            <person name="Johnning A."/>
            <person name="Engstrand L."/>
            <person name="Kristiansson E."/>
            <person name="Moore E."/>
        </authorList>
    </citation>
    <scope>NUCLEOTIDE SEQUENCE [LARGE SCALE GENOMIC DNA]</scope>
    <source>
        <strain evidence="3 5">CCUG 4950</strain>
    </source>
</reference>
<dbReference type="GO" id="GO:0015627">
    <property type="term" value="C:type II protein secretion system complex"/>
    <property type="evidence" value="ECO:0007669"/>
    <property type="project" value="InterPro"/>
</dbReference>
<evidence type="ECO:0000313" key="6">
    <source>
        <dbReference type="Proteomes" id="UP000254618"/>
    </source>
</evidence>
<organism evidence="4 6">
    <name type="scientific">Moraxella equi</name>
    <dbReference type="NCBI Taxonomy" id="60442"/>
    <lineage>
        <taxon>Bacteria</taxon>
        <taxon>Pseudomonadati</taxon>
        <taxon>Pseudomonadota</taxon>
        <taxon>Gammaproteobacteria</taxon>
        <taxon>Moraxellales</taxon>
        <taxon>Moraxellaceae</taxon>
        <taxon>Moraxella</taxon>
    </lineage>
</organism>
<keyword evidence="5" id="KW-1185">Reference proteome</keyword>
<dbReference type="PROSITE" id="PS00409">
    <property type="entry name" value="PROKAR_NTER_METHYL"/>
    <property type="match status" value="1"/>
</dbReference>
<feature type="transmembrane region" description="Helical" evidence="2">
    <location>
        <begin position="7"/>
        <end position="27"/>
    </location>
</feature>
<keyword evidence="2" id="KW-0472">Membrane</keyword>
<reference evidence="4 6" key="2">
    <citation type="submission" date="2018-06" db="EMBL/GenBank/DDBJ databases">
        <authorList>
            <consortium name="Pathogen Informatics"/>
            <person name="Doyle S."/>
        </authorList>
    </citation>
    <scope>NUCLEOTIDE SEQUENCE [LARGE SCALE GENOMIC DNA]</scope>
    <source>
        <strain evidence="4 6">NCTC11012</strain>
    </source>
</reference>
<dbReference type="InterPro" id="IPR045584">
    <property type="entry name" value="Pilin-like"/>
</dbReference>
<protein>
    <submittedName>
        <fullName evidence="4">Serogroup A1</fullName>
    </submittedName>
</protein>
<dbReference type="Gene3D" id="3.30.700.10">
    <property type="entry name" value="Glycoprotein, Type 4 Pilin"/>
    <property type="match status" value="1"/>
</dbReference>
<dbReference type="AlphaFoldDB" id="A0A378QUX0"/>
<evidence type="ECO:0000313" key="5">
    <source>
        <dbReference type="Proteomes" id="UP000190777"/>
    </source>
</evidence>
<dbReference type="RefSeq" id="WP_079324594.1">
    <property type="nucleotide sequence ID" value="NZ_MXAP01000029.1"/>
</dbReference>
<dbReference type="EMBL" id="UGQF01000001">
    <property type="protein sequence ID" value="STZ03223.1"/>
    <property type="molecule type" value="Genomic_DNA"/>
</dbReference>
<sequence>MKKQKGFTLIELMIILAILIVFASIAIPSYQRYIVKNAESQAQARMMSLQMELERWRASTLSYRNFRPQQPLTTTKNKYTIRVVNGAGTDFVGGINGRELEGARNSTSWVMIAEPDATLTGASRMLLTSSGLRCKSVSNSFCTTPNNQCECGTGTVAW</sequence>
<dbReference type="InterPro" id="IPR031982">
    <property type="entry name" value="PilE-like"/>
</dbReference>
<keyword evidence="2" id="KW-1133">Transmembrane helix</keyword>
<evidence type="ECO:0000313" key="4">
    <source>
        <dbReference type="EMBL" id="STZ03223.1"/>
    </source>
</evidence>
<accession>A0A378QUX0</accession>
<name>A0A378QUX0_9GAMM</name>
<evidence type="ECO:0000256" key="2">
    <source>
        <dbReference type="SAM" id="Phobius"/>
    </source>
</evidence>
<dbReference type="GO" id="GO:0043683">
    <property type="term" value="P:type IV pilus assembly"/>
    <property type="evidence" value="ECO:0007669"/>
    <property type="project" value="InterPro"/>
</dbReference>
<dbReference type="Pfam" id="PF07963">
    <property type="entry name" value="N_methyl"/>
    <property type="match status" value="1"/>
</dbReference>
<evidence type="ECO:0000256" key="1">
    <source>
        <dbReference type="ARBA" id="ARBA00022481"/>
    </source>
</evidence>
<keyword evidence="2" id="KW-0812">Transmembrane</keyword>
<gene>
    <name evidence="4" type="primary">fimA</name>
    <name evidence="3" type="ORF">B5J93_03125</name>
    <name evidence="4" type="ORF">NCTC11012_01462</name>
</gene>
<dbReference type="Proteomes" id="UP000190777">
    <property type="component" value="Unassembled WGS sequence"/>
</dbReference>
<dbReference type="EMBL" id="MXAP01000029">
    <property type="protein sequence ID" value="OPH39685.1"/>
    <property type="molecule type" value="Genomic_DNA"/>
</dbReference>
<evidence type="ECO:0000313" key="3">
    <source>
        <dbReference type="EMBL" id="OPH39685.1"/>
    </source>
</evidence>
<keyword evidence="1" id="KW-0488">Methylation</keyword>
<dbReference type="Pfam" id="PF16732">
    <property type="entry name" value="ComP_DUS"/>
    <property type="match status" value="1"/>
</dbReference>
<dbReference type="SUPFAM" id="SSF54523">
    <property type="entry name" value="Pili subunits"/>
    <property type="match status" value="1"/>
</dbReference>
<dbReference type="GO" id="GO:0015628">
    <property type="term" value="P:protein secretion by the type II secretion system"/>
    <property type="evidence" value="ECO:0007669"/>
    <property type="project" value="InterPro"/>
</dbReference>